<dbReference type="KEGG" id="dpl:KGM_211347"/>
<protein>
    <submittedName>
        <fullName evidence="3">Uncharacterized protein</fullName>
    </submittedName>
</protein>
<dbReference type="STRING" id="278856.A0A212EMU6"/>
<evidence type="ECO:0000313" key="4">
    <source>
        <dbReference type="Proteomes" id="UP000007151"/>
    </source>
</evidence>
<feature type="compositionally biased region" description="Basic and acidic residues" evidence="1">
    <location>
        <begin position="409"/>
        <end position="419"/>
    </location>
</feature>
<comment type="caution">
    <text evidence="3">The sequence shown here is derived from an EMBL/GenBank/DDBJ whole genome shotgun (WGS) entry which is preliminary data.</text>
</comment>
<feature type="compositionally biased region" description="Basic and acidic residues" evidence="1">
    <location>
        <begin position="983"/>
        <end position="996"/>
    </location>
</feature>
<feature type="compositionally biased region" description="Polar residues" evidence="1">
    <location>
        <begin position="53"/>
        <end position="69"/>
    </location>
</feature>
<dbReference type="AlphaFoldDB" id="A0A212EMU6"/>
<feature type="compositionally biased region" description="Basic and acidic residues" evidence="1">
    <location>
        <begin position="70"/>
        <end position="90"/>
    </location>
</feature>
<keyword evidence="4" id="KW-1185">Reference proteome</keyword>
<feature type="compositionally biased region" description="Polar residues" evidence="1">
    <location>
        <begin position="948"/>
        <end position="967"/>
    </location>
</feature>
<proteinExistence type="predicted"/>
<reference evidence="3 4" key="1">
    <citation type="journal article" date="2011" name="Cell">
        <title>The monarch butterfly genome yields insights into long-distance migration.</title>
        <authorList>
            <person name="Zhan S."/>
            <person name="Merlin C."/>
            <person name="Boore J.L."/>
            <person name="Reppert S.M."/>
        </authorList>
    </citation>
    <scope>NUCLEOTIDE SEQUENCE [LARGE SCALE GENOMIC DNA]</scope>
    <source>
        <strain evidence="3">F-2</strain>
    </source>
</reference>
<organism evidence="3 4">
    <name type="scientific">Danaus plexippus plexippus</name>
    <dbReference type="NCBI Taxonomy" id="278856"/>
    <lineage>
        <taxon>Eukaryota</taxon>
        <taxon>Metazoa</taxon>
        <taxon>Ecdysozoa</taxon>
        <taxon>Arthropoda</taxon>
        <taxon>Hexapoda</taxon>
        <taxon>Insecta</taxon>
        <taxon>Pterygota</taxon>
        <taxon>Neoptera</taxon>
        <taxon>Endopterygota</taxon>
        <taxon>Lepidoptera</taxon>
        <taxon>Glossata</taxon>
        <taxon>Ditrysia</taxon>
        <taxon>Papilionoidea</taxon>
        <taxon>Nymphalidae</taxon>
        <taxon>Danainae</taxon>
        <taxon>Danaini</taxon>
        <taxon>Danaina</taxon>
        <taxon>Danaus</taxon>
        <taxon>Danaus</taxon>
    </lineage>
</organism>
<evidence type="ECO:0000313" key="3">
    <source>
        <dbReference type="EMBL" id="OWR42814.1"/>
    </source>
</evidence>
<accession>A0A212EMU6</accession>
<feature type="signal peptide" evidence="2">
    <location>
        <begin position="1"/>
        <end position="27"/>
    </location>
</feature>
<feature type="region of interest" description="Disordered" evidence="1">
    <location>
        <begin position="53"/>
        <end position="131"/>
    </location>
</feature>
<dbReference type="eggNOG" id="ENOG502TAY1">
    <property type="taxonomic scope" value="Eukaryota"/>
</dbReference>
<evidence type="ECO:0000256" key="1">
    <source>
        <dbReference type="SAM" id="MobiDB-lite"/>
    </source>
</evidence>
<feature type="region of interest" description="Disordered" evidence="1">
    <location>
        <begin position="370"/>
        <end position="431"/>
    </location>
</feature>
<feature type="compositionally biased region" description="Polar residues" evidence="1">
    <location>
        <begin position="100"/>
        <end position="130"/>
    </location>
</feature>
<feature type="compositionally biased region" description="Polar residues" evidence="1">
    <location>
        <begin position="608"/>
        <end position="623"/>
    </location>
</feature>
<evidence type="ECO:0000256" key="2">
    <source>
        <dbReference type="SAM" id="SignalP"/>
    </source>
</evidence>
<name>A0A212EMU6_DANPL</name>
<dbReference type="InParanoid" id="A0A212EMU6"/>
<feature type="region of interest" description="Disordered" evidence="1">
    <location>
        <begin position="608"/>
        <end position="663"/>
    </location>
</feature>
<keyword evidence="2" id="KW-0732">Signal</keyword>
<gene>
    <name evidence="3" type="ORF">KGM_211347</name>
</gene>
<feature type="chain" id="PRO_5013347108" evidence="2">
    <location>
        <begin position="28"/>
        <end position="1087"/>
    </location>
</feature>
<feature type="compositionally biased region" description="Polar residues" evidence="1">
    <location>
        <begin position="372"/>
        <end position="385"/>
    </location>
</feature>
<dbReference type="Proteomes" id="UP000007151">
    <property type="component" value="Unassembled WGS sequence"/>
</dbReference>
<dbReference type="EMBL" id="AGBW02013787">
    <property type="protein sequence ID" value="OWR42814.1"/>
    <property type="molecule type" value="Genomic_DNA"/>
</dbReference>
<feature type="region of interest" description="Disordered" evidence="1">
    <location>
        <begin position="919"/>
        <end position="1027"/>
    </location>
</feature>
<sequence length="1087" mass="124034">MKFRRMMPVLEAIRIVVVISFINSVCTQDEYSNLDLIRLQQYAVNNGQGDPLINYNSNTRQKDPNSSANEKYHTIDDTNDGDYNRSDRGGSRKVYRIKNPFQQTNDIKPLQDSNYSQDSATGASNQNPAMQYSLPPEEFLQQMRENQYHQQQQLSTQASYTVTPQPSYQYSTIAAQHYENMQQSNQIAPVEPRVFTPVYQSNGNTYQYNQNAYNLNNQHNTPLPPYISTPSSQYIDTSGNNYASTSLPYVSSQQTLQQYVSSPISHIPTGAFDFNNNRATTVASNVVNYNINDQNKRMQIDHYDNSINGIRYPLQNQYQNEYISSTISPSSTPYPDSIRDTLQNSINALSKSEQAYIPIQYQSYRYNNNQQDIRQPINSDNTNNDIYRKGNMPSPNNIYLNYAQPDQPFNEKGRSRDNEQESSPSEVYSHGDYGWKLSERKTSFGSEVSTNPNNYFKYQIQNLQPETGAITQVNFQMDSSKLYNNDQNIKPVSEKLEPDEFTRAAAKVHENYIQQLEASKYTNSQYNNNGLTNSVSYYNYNDKQKNKFYSDNSNPFGYSQSESITTSPFYYSNQKDTDDAKSKYPFDHDKALKNIVPIDVSNVIQNADSQAKGNSDSDGTNRYSIISSNKDSSDSRPTSDLYYKDKNPQYSNNFKTKADEVTDSDKLRQVEQSGTLFGKPYSFEGFYNHNINTGNKRPVDEMTQLLNYANQMSNSHQDNAQRPTVIHQGLQQRPQISSDYGSILKLNDLPFRLTQGFNSDPYRLHNSNYGNIPTPLPVRINQNVENHHIDVATEILNKLMASKRNIPVLNTNRPEVDSQIGSFISTINGFKVANPFNVDLKLVADVLKGKPAIDDSQMTSFRGDYSKSLPMKLDITQLQQLLQLKNDNAMSFNTGGNTLSNSYFDIYNGGRIPYQGVKYSRSEEEPENIPITDSSNNHPIGAVIEESVSGQDAPNLSETQEENLSSNIEEDNSKGSFGSSNPLERKPKHPDSEHISRYTHKRKYPKLDADEPYPLLKPPPPRTSRHRFLPKDKIANRRRVNRPKMFRVLKTEPLFEVGSDDEDKPATHYKYSFAQDKLDVVDEEEST</sequence>